<dbReference type="EMBL" id="PJQD01000013">
    <property type="protein sequence ID" value="POY75585.1"/>
    <property type="molecule type" value="Genomic_DNA"/>
</dbReference>
<keyword evidence="2" id="KW-1133">Transmembrane helix</keyword>
<sequence length="147" mass="16007">MSSTGNKVSSGQDKASLVQRKVEQGIELAKQDAAAVTSFGSQAIKSTAYLYPMTAHERYFQLKKYDKAQRERFVEERSAAYTSFGMMSIAMSLIPLFGPALMFTTAAGAALWAAELERTSNSEPGQQGEVGGKDLVEEVHPGQIDYD</sequence>
<keyword evidence="2" id="KW-0812">Transmembrane</keyword>
<dbReference type="OrthoDB" id="2107885at2759"/>
<evidence type="ECO:0000313" key="3">
    <source>
        <dbReference type="EMBL" id="POY75585.1"/>
    </source>
</evidence>
<dbReference type="PANTHER" id="PTHR34292:SF2">
    <property type="entry name" value="OUTER SPORE WALL PROTEIN LDS1"/>
    <property type="match status" value="1"/>
</dbReference>
<dbReference type="AlphaFoldDB" id="A0A2S5BFN7"/>
<proteinExistence type="predicted"/>
<accession>A0A2S5BFN7</accession>
<dbReference type="InterPro" id="IPR052786">
    <property type="entry name" value="Spore_wall_assembly"/>
</dbReference>
<gene>
    <name evidence="3" type="ORF">BMF94_1207</name>
</gene>
<organism evidence="3 4">
    <name type="scientific">Rhodotorula taiwanensis</name>
    <dbReference type="NCBI Taxonomy" id="741276"/>
    <lineage>
        <taxon>Eukaryota</taxon>
        <taxon>Fungi</taxon>
        <taxon>Dikarya</taxon>
        <taxon>Basidiomycota</taxon>
        <taxon>Pucciniomycotina</taxon>
        <taxon>Microbotryomycetes</taxon>
        <taxon>Sporidiobolales</taxon>
        <taxon>Sporidiobolaceae</taxon>
        <taxon>Rhodotorula</taxon>
    </lineage>
</organism>
<feature type="region of interest" description="Disordered" evidence="1">
    <location>
        <begin position="119"/>
        <end position="147"/>
    </location>
</feature>
<feature type="compositionally biased region" description="Basic and acidic residues" evidence="1">
    <location>
        <begin position="131"/>
        <end position="140"/>
    </location>
</feature>
<dbReference type="PANTHER" id="PTHR34292">
    <property type="entry name" value="OUTER SPORE WALL PROTEIN LDS1"/>
    <property type="match status" value="1"/>
</dbReference>
<comment type="caution">
    <text evidence="3">The sequence shown here is derived from an EMBL/GenBank/DDBJ whole genome shotgun (WGS) entry which is preliminary data.</text>
</comment>
<feature type="transmembrane region" description="Helical" evidence="2">
    <location>
        <begin position="93"/>
        <end position="114"/>
    </location>
</feature>
<keyword evidence="2" id="KW-0472">Membrane</keyword>
<dbReference type="Proteomes" id="UP000237144">
    <property type="component" value="Unassembled WGS sequence"/>
</dbReference>
<evidence type="ECO:0000313" key="4">
    <source>
        <dbReference type="Proteomes" id="UP000237144"/>
    </source>
</evidence>
<evidence type="ECO:0000256" key="1">
    <source>
        <dbReference type="SAM" id="MobiDB-lite"/>
    </source>
</evidence>
<reference evidence="3 4" key="1">
    <citation type="journal article" date="2018" name="Front. Microbiol.">
        <title>Prospects for Fungal Bioremediation of Acidic Radioactive Waste Sites: Characterization and Genome Sequence of Rhodotorula taiwanensis MD1149.</title>
        <authorList>
            <person name="Tkavc R."/>
            <person name="Matrosova V.Y."/>
            <person name="Grichenko O.E."/>
            <person name="Gostincar C."/>
            <person name="Volpe R.P."/>
            <person name="Klimenkova P."/>
            <person name="Gaidamakova E.K."/>
            <person name="Zhou C.E."/>
            <person name="Stewart B.J."/>
            <person name="Lyman M.G."/>
            <person name="Malfatti S.A."/>
            <person name="Rubinfeld B."/>
            <person name="Courtot M."/>
            <person name="Singh J."/>
            <person name="Dalgard C.L."/>
            <person name="Hamilton T."/>
            <person name="Frey K.G."/>
            <person name="Gunde-Cimerman N."/>
            <person name="Dugan L."/>
            <person name="Daly M.J."/>
        </authorList>
    </citation>
    <scope>NUCLEOTIDE SEQUENCE [LARGE SCALE GENOMIC DNA]</scope>
    <source>
        <strain evidence="3 4">MD1149</strain>
    </source>
</reference>
<keyword evidence="4" id="KW-1185">Reference proteome</keyword>
<evidence type="ECO:0000256" key="2">
    <source>
        <dbReference type="SAM" id="Phobius"/>
    </source>
</evidence>
<dbReference type="STRING" id="741276.A0A2S5BFN7"/>
<name>A0A2S5BFN7_9BASI</name>
<protein>
    <submittedName>
        <fullName evidence="3">Uncharacterized protein</fullName>
    </submittedName>
</protein>